<keyword evidence="2" id="KW-0472">Membrane</keyword>
<dbReference type="Proteomes" id="UP000030744">
    <property type="component" value="Unassembled WGS sequence"/>
</dbReference>
<keyword evidence="2" id="KW-0812">Transmembrane</keyword>
<protein>
    <recommendedName>
        <fullName evidence="5">Transmembrane protein</fullName>
    </recommendedName>
</protein>
<dbReference type="AlphaFoldDB" id="U6KH40"/>
<dbReference type="OrthoDB" id="348040at2759"/>
<feature type="compositionally biased region" description="Basic and acidic residues" evidence="1">
    <location>
        <begin position="93"/>
        <end position="104"/>
    </location>
</feature>
<reference evidence="3" key="1">
    <citation type="submission" date="2013-10" db="EMBL/GenBank/DDBJ databases">
        <title>Genomic analysis of the causative agents of coccidiosis in chickens.</title>
        <authorList>
            <person name="Reid A.J."/>
            <person name="Blake D."/>
            <person name="Billington K."/>
            <person name="Browne H."/>
            <person name="Dunn M."/>
            <person name="Hung S."/>
            <person name="Kawahara F."/>
            <person name="Miranda-Saavedra D."/>
            <person name="Mourier T."/>
            <person name="Nagra H."/>
            <person name="Otto T.D."/>
            <person name="Rawlings N."/>
            <person name="Sanchez A."/>
            <person name="Sanders M."/>
            <person name="Subramaniam C."/>
            <person name="Tay Y."/>
            <person name="Dear P."/>
            <person name="Doerig C."/>
            <person name="Gruber A."/>
            <person name="Parkinson J."/>
            <person name="Shirley M."/>
            <person name="Wan K.L."/>
            <person name="Berriman M."/>
            <person name="Tomley F."/>
            <person name="Pain A."/>
        </authorList>
    </citation>
    <scope>NUCLEOTIDE SEQUENCE [LARGE SCALE GENOMIC DNA]</scope>
    <source>
        <strain evidence="3">Houghton</strain>
    </source>
</reference>
<keyword evidence="2" id="KW-1133">Transmembrane helix</keyword>
<feature type="region of interest" description="Disordered" evidence="1">
    <location>
        <begin position="300"/>
        <end position="347"/>
    </location>
</feature>
<dbReference type="VEuPathDB" id="ToxoDB:EMH_0022110"/>
<evidence type="ECO:0008006" key="5">
    <source>
        <dbReference type="Google" id="ProtNLM"/>
    </source>
</evidence>
<evidence type="ECO:0000256" key="1">
    <source>
        <dbReference type="SAM" id="MobiDB-lite"/>
    </source>
</evidence>
<feature type="compositionally biased region" description="Basic residues" evidence="1">
    <location>
        <begin position="82"/>
        <end position="92"/>
    </location>
</feature>
<feature type="transmembrane region" description="Helical" evidence="2">
    <location>
        <begin position="275"/>
        <end position="299"/>
    </location>
</feature>
<evidence type="ECO:0000313" key="4">
    <source>
        <dbReference type="Proteomes" id="UP000030744"/>
    </source>
</evidence>
<accession>U6KH40</accession>
<feature type="region of interest" description="Disordered" evidence="1">
    <location>
        <begin position="413"/>
        <end position="451"/>
    </location>
</feature>
<dbReference type="GeneID" id="25377093"/>
<evidence type="ECO:0000313" key="3">
    <source>
        <dbReference type="EMBL" id="CDJ34773.1"/>
    </source>
</evidence>
<proteinExistence type="predicted"/>
<name>U6KH40_9EIME</name>
<gene>
    <name evidence="3" type="ORF">EMH_0022110</name>
</gene>
<organism evidence="3 4">
    <name type="scientific">Eimeria mitis</name>
    <dbReference type="NCBI Taxonomy" id="44415"/>
    <lineage>
        <taxon>Eukaryota</taxon>
        <taxon>Sar</taxon>
        <taxon>Alveolata</taxon>
        <taxon>Apicomplexa</taxon>
        <taxon>Conoidasida</taxon>
        <taxon>Coccidia</taxon>
        <taxon>Eucoccidiorida</taxon>
        <taxon>Eimeriorina</taxon>
        <taxon>Eimeriidae</taxon>
        <taxon>Eimeria</taxon>
    </lineage>
</organism>
<sequence>MSICSSFSIAVSDRTVFLRPFRPTYEPPRHPGSSLLSLSTILRRSSPPLRSALLRNFVYSVARLRTRHVGLGSSVKKADRLAKKKDKKKQKRGGSDKNDQKGATERRIAALASKFAGVIGAAEGATESEKKLAKFLLVPFRRLVQETEELLSDIAMNGDAEVMIVALDRLAPPLVRGLSYLEAPQSEGAAEVLEPARDLLLERARELDTVLLEAQADPEGVLRTYTRDFTEHEIEREKQLAALESGPNQEPDIPPIHGGIEAGTYENKLRKQAQFALFLSLFLTFTTVMTAIALIPPVVSHEQEKSGNRGGTHRRRRGKDKGDSSGGQGGSGADSAGGGGSGRPPLEETLVRHRDWIREQRHAFSQTAPEHTGLFEHPVSPGPYTGGHFVREPGSPLTPTAFPPHYAEPYNVHFPPPGPSAPPMGPPFQRIVVHPPPPPYEEAMRPEQTPQ</sequence>
<feature type="region of interest" description="Disordered" evidence="1">
    <location>
        <begin position="75"/>
        <end position="104"/>
    </location>
</feature>
<reference evidence="3" key="2">
    <citation type="submission" date="2013-10" db="EMBL/GenBank/DDBJ databases">
        <authorList>
            <person name="Aslett M."/>
        </authorList>
    </citation>
    <scope>NUCLEOTIDE SEQUENCE [LARGE SCALE GENOMIC DNA]</scope>
    <source>
        <strain evidence="3">Houghton</strain>
    </source>
</reference>
<keyword evidence="4" id="KW-1185">Reference proteome</keyword>
<dbReference type="RefSeq" id="XP_013357336.1">
    <property type="nucleotide sequence ID" value="XM_013501882.1"/>
</dbReference>
<evidence type="ECO:0000256" key="2">
    <source>
        <dbReference type="SAM" id="Phobius"/>
    </source>
</evidence>
<feature type="compositionally biased region" description="Gly residues" evidence="1">
    <location>
        <begin position="324"/>
        <end position="342"/>
    </location>
</feature>
<dbReference type="EMBL" id="HG687152">
    <property type="protein sequence ID" value="CDJ34773.1"/>
    <property type="molecule type" value="Genomic_DNA"/>
</dbReference>
<feature type="compositionally biased region" description="Pro residues" evidence="1">
    <location>
        <begin position="414"/>
        <end position="426"/>
    </location>
</feature>